<reference evidence="2 3" key="1">
    <citation type="journal article" date="2016" name="Genome Announc.">
        <title>First Complete Genome Sequence of a Subdivision 6 Acidobacterium Strain.</title>
        <authorList>
            <person name="Huang S."/>
            <person name="Vieira S."/>
            <person name="Bunk B."/>
            <person name="Riedel T."/>
            <person name="Sproer C."/>
            <person name="Overmann J."/>
        </authorList>
    </citation>
    <scope>NUCLEOTIDE SEQUENCE [LARGE SCALE GENOMIC DNA]</scope>
    <source>
        <strain evidence="3">DSM 100886 HEG_-6_39</strain>
    </source>
</reference>
<dbReference type="KEGG" id="abac:LuPra_01615"/>
<gene>
    <name evidence="2" type="ORF">LuPra_01615</name>
</gene>
<dbReference type="AlphaFoldDB" id="A0A143PIN9"/>
<dbReference type="SUPFAM" id="SSF81296">
    <property type="entry name" value="E set domains"/>
    <property type="match status" value="1"/>
</dbReference>
<dbReference type="InterPro" id="IPR013783">
    <property type="entry name" value="Ig-like_fold"/>
</dbReference>
<organism evidence="2 3">
    <name type="scientific">Luteitalea pratensis</name>
    <dbReference type="NCBI Taxonomy" id="1855912"/>
    <lineage>
        <taxon>Bacteria</taxon>
        <taxon>Pseudomonadati</taxon>
        <taxon>Acidobacteriota</taxon>
        <taxon>Vicinamibacteria</taxon>
        <taxon>Vicinamibacterales</taxon>
        <taxon>Vicinamibacteraceae</taxon>
        <taxon>Luteitalea</taxon>
    </lineage>
</organism>
<dbReference type="Pfam" id="PF14065">
    <property type="entry name" value="Pvc16_N"/>
    <property type="match status" value="1"/>
</dbReference>
<dbReference type="PATRIC" id="fig|1813736.3.peg.1675"/>
<protein>
    <recommendedName>
        <fullName evidence="1">Pvc16 N-terminal domain-containing protein</fullName>
    </recommendedName>
</protein>
<dbReference type="Proteomes" id="UP000076079">
    <property type="component" value="Chromosome"/>
</dbReference>
<evidence type="ECO:0000259" key="1">
    <source>
        <dbReference type="Pfam" id="PF14065"/>
    </source>
</evidence>
<name>A0A143PIN9_LUTPR</name>
<dbReference type="STRING" id="1855912.LuPra_01615"/>
<sequence length="421" mass="44437">MSGPLAFATVTAVLKDLLNDGLVNSDLSAILGTVKVSALPPDRIATGADEPSQLNVFLYQVTANPGWRNADLPSRSSGGDQRLSNPPLAVDLHYLLTAYGAQDLDAEVLLGYAMQLMHETPVLTRQAIRRTFSANSPVSDRLMPASVIDRNPADLADQIEQCKLTPRYLTTDELSKLWAAMQARYRPTMAYTVSVVLLQRTTPTRAALPVREAKLHVVPVARPVIEQVDPAFGPVGTAVRLRGQSLRGGITKVRVGSQQVAPAAQAVSGDSVQLTIPASLRAGLAAVQVVHEVQLGEPPTARPGVGVESNVAAFVVTPIVTSPSPHTLAADRTLSIAVSPPIARDQRVVVLPGDSALLVLARPDDDPPTSGTITVTIPPGWPPGTHLLRVQVDGAMSPLVVDSDAGSPTFNQYVGPTVTIP</sequence>
<accession>A0A143PIN9</accession>
<dbReference type="Gene3D" id="2.60.40.10">
    <property type="entry name" value="Immunoglobulins"/>
    <property type="match status" value="1"/>
</dbReference>
<evidence type="ECO:0000313" key="2">
    <source>
        <dbReference type="EMBL" id="AMY08415.1"/>
    </source>
</evidence>
<evidence type="ECO:0000313" key="3">
    <source>
        <dbReference type="Proteomes" id="UP000076079"/>
    </source>
</evidence>
<feature type="domain" description="Pvc16 N-terminal" evidence="1">
    <location>
        <begin position="9"/>
        <end position="212"/>
    </location>
</feature>
<dbReference type="OrthoDB" id="527247at2"/>
<reference evidence="3" key="2">
    <citation type="submission" date="2016-04" db="EMBL/GenBank/DDBJ databases">
        <title>First Complete Genome Sequence of a Subdivision 6 Acidobacterium.</title>
        <authorList>
            <person name="Huang S."/>
            <person name="Vieira S."/>
            <person name="Bunk B."/>
            <person name="Riedel T."/>
            <person name="Sproeer C."/>
            <person name="Overmann J."/>
        </authorList>
    </citation>
    <scope>NUCLEOTIDE SEQUENCE [LARGE SCALE GENOMIC DNA]</scope>
    <source>
        <strain evidence="3">DSM 100886 HEG_-6_39</strain>
    </source>
</reference>
<dbReference type="InterPro" id="IPR025351">
    <property type="entry name" value="Pvc16_N"/>
</dbReference>
<dbReference type="RefSeq" id="WP_110170263.1">
    <property type="nucleotide sequence ID" value="NZ_CP015136.1"/>
</dbReference>
<dbReference type="EMBL" id="CP015136">
    <property type="protein sequence ID" value="AMY08415.1"/>
    <property type="molecule type" value="Genomic_DNA"/>
</dbReference>
<keyword evidence="3" id="KW-1185">Reference proteome</keyword>
<proteinExistence type="predicted"/>
<dbReference type="InterPro" id="IPR014756">
    <property type="entry name" value="Ig_E-set"/>
</dbReference>